<feature type="transmembrane region" description="Helical" evidence="9">
    <location>
        <begin position="82"/>
        <end position="101"/>
    </location>
</feature>
<evidence type="ECO:0000256" key="7">
    <source>
        <dbReference type="RuleBase" id="RU003346"/>
    </source>
</evidence>
<dbReference type="GeneID" id="19970323"/>
<feature type="transmembrane region" description="Helical" evidence="9">
    <location>
        <begin position="50"/>
        <end position="70"/>
    </location>
</feature>
<keyword evidence="12" id="KW-1185">Reference proteome</keyword>
<dbReference type="InterPro" id="IPR005829">
    <property type="entry name" value="Sugar_transporter_CS"/>
</dbReference>
<comment type="subcellular location">
    <subcellularLocation>
        <location evidence="1">Membrane</location>
        <topology evidence="1">Multi-pass membrane protein</topology>
    </subcellularLocation>
</comment>
<dbReference type="InterPro" id="IPR036259">
    <property type="entry name" value="MFS_trans_sf"/>
</dbReference>
<dbReference type="InterPro" id="IPR005828">
    <property type="entry name" value="MFS_sugar_transport-like"/>
</dbReference>
<dbReference type="InterPro" id="IPR050360">
    <property type="entry name" value="MFS_Sugar_Transporters"/>
</dbReference>
<feature type="region of interest" description="Disordered" evidence="8">
    <location>
        <begin position="475"/>
        <end position="503"/>
    </location>
</feature>
<dbReference type="InterPro" id="IPR020846">
    <property type="entry name" value="MFS_dom"/>
</dbReference>
<feature type="transmembrane region" description="Helical" evidence="9">
    <location>
        <begin position="269"/>
        <end position="289"/>
    </location>
</feature>
<evidence type="ECO:0000256" key="5">
    <source>
        <dbReference type="ARBA" id="ARBA00022989"/>
    </source>
</evidence>
<keyword evidence="3 7" id="KW-0813">Transport</keyword>
<evidence type="ECO:0000256" key="9">
    <source>
        <dbReference type="SAM" id="Phobius"/>
    </source>
</evidence>
<name>W2RXK4_CYPE1</name>
<proteinExistence type="inferred from homology"/>
<dbReference type="InterPro" id="IPR003663">
    <property type="entry name" value="Sugar/inositol_transpt"/>
</dbReference>
<dbReference type="PANTHER" id="PTHR48022">
    <property type="entry name" value="PLASTIDIC GLUCOSE TRANSPORTER 4"/>
    <property type="match status" value="1"/>
</dbReference>
<comment type="similarity">
    <text evidence="2 7">Belongs to the major facilitator superfamily. Sugar transporter (TC 2.A.1.1) family.</text>
</comment>
<dbReference type="HOGENOM" id="CLU_001265_30_3_1"/>
<evidence type="ECO:0000256" key="6">
    <source>
        <dbReference type="ARBA" id="ARBA00023136"/>
    </source>
</evidence>
<dbReference type="VEuPathDB" id="FungiDB:HMPREF1541_02984"/>
<dbReference type="PANTHER" id="PTHR48022:SF28">
    <property type="entry name" value="MAJOR FACILITATOR SUPERFAMILY (MFS) PROFILE DOMAIN-CONTAINING PROTEIN-RELATED"/>
    <property type="match status" value="1"/>
</dbReference>
<evidence type="ECO:0000256" key="2">
    <source>
        <dbReference type="ARBA" id="ARBA00010992"/>
    </source>
</evidence>
<evidence type="ECO:0000256" key="4">
    <source>
        <dbReference type="ARBA" id="ARBA00022692"/>
    </source>
</evidence>
<dbReference type="EMBL" id="KB822719">
    <property type="protein sequence ID" value="ETN41050.1"/>
    <property type="molecule type" value="Genomic_DNA"/>
</dbReference>
<feature type="transmembrane region" description="Helical" evidence="9">
    <location>
        <begin position="171"/>
        <end position="194"/>
    </location>
</feature>
<dbReference type="Pfam" id="PF00083">
    <property type="entry name" value="Sugar_tr"/>
    <property type="match status" value="1"/>
</dbReference>
<sequence>MQLQGTKLYTRALVAGSLGFITFGWDAGVLGGILLTPEFQEAVGNPTDTYQISMITSTFLLASWLGCMIISSFGMRMGRRTWVLIGNMIEIAGTIICASSFSYGQMIAGRVFIGIGNGFLTSMIPVYVAEMATQKELRGRGVNGMIAAATVGVALAYWVDFGMVFVRGSSVVWRFPVAFQAFFAILTVAAFWGIPDTPRYYYATGQNDQGDAILQQVYGATLEKEHVQHARDEIIASLELERADSAKLKVTDFFWDTSSLQAARRIRTGVLLVGIAYLMGINVIFYYTTTIFQVYIGLQPLTASGLAGAANTVLAISNLLGVYYLEKFGRRTWLIAGAIAQTVFLAAFTGLLSTPGPETGAAAAAMLFAWITVFGPTWGPVTYVYASEIMPLRYRHIGFALSVSSQWIMAFITVFAGPIAIADPNVGWKAWIWFLVFNLIGAPFVYFCCPETRGHSLEEIDLIFMADSLKDTQAAQTLRKEDVQESSTSKEPSVSTEAADPAP</sequence>
<organism evidence="11 12">
    <name type="scientific">Cyphellophora europaea (strain CBS 101466)</name>
    <name type="common">Phialophora europaea</name>
    <dbReference type="NCBI Taxonomy" id="1220924"/>
    <lineage>
        <taxon>Eukaryota</taxon>
        <taxon>Fungi</taxon>
        <taxon>Dikarya</taxon>
        <taxon>Ascomycota</taxon>
        <taxon>Pezizomycotina</taxon>
        <taxon>Eurotiomycetes</taxon>
        <taxon>Chaetothyriomycetidae</taxon>
        <taxon>Chaetothyriales</taxon>
        <taxon>Cyphellophoraceae</taxon>
        <taxon>Cyphellophora</taxon>
    </lineage>
</organism>
<feature type="transmembrane region" description="Helical" evidence="9">
    <location>
        <begin position="12"/>
        <end position="35"/>
    </location>
</feature>
<evidence type="ECO:0000313" key="12">
    <source>
        <dbReference type="Proteomes" id="UP000030752"/>
    </source>
</evidence>
<dbReference type="Proteomes" id="UP000030752">
    <property type="component" value="Unassembled WGS sequence"/>
</dbReference>
<feature type="domain" description="Major facilitator superfamily (MFS) profile" evidence="10">
    <location>
        <begin position="12"/>
        <end position="453"/>
    </location>
</feature>
<feature type="compositionally biased region" description="Polar residues" evidence="8">
    <location>
        <begin position="485"/>
        <end position="496"/>
    </location>
</feature>
<evidence type="ECO:0000313" key="11">
    <source>
        <dbReference type="EMBL" id="ETN41050.1"/>
    </source>
</evidence>
<dbReference type="SUPFAM" id="SSF103473">
    <property type="entry name" value="MFS general substrate transporter"/>
    <property type="match status" value="1"/>
</dbReference>
<evidence type="ECO:0000256" key="1">
    <source>
        <dbReference type="ARBA" id="ARBA00004141"/>
    </source>
</evidence>
<feature type="transmembrane region" description="Helical" evidence="9">
    <location>
        <begin position="107"/>
        <end position="129"/>
    </location>
</feature>
<evidence type="ECO:0000256" key="3">
    <source>
        <dbReference type="ARBA" id="ARBA00022448"/>
    </source>
</evidence>
<feature type="transmembrane region" description="Helical" evidence="9">
    <location>
        <begin position="332"/>
        <end position="352"/>
    </location>
</feature>
<dbReference type="RefSeq" id="XP_008715559.1">
    <property type="nucleotide sequence ID" value="XM_008717337.1"/>
</dbReference>
<evidence type="ECO:0000256" key="8">
    <source>
        <dbReference type="SAM" id="MobiDB-lite"/>
    </source>
</evidence>
<dbReference type="PROSITE" id="PS50850">
    <property type="entry name" value="MFS"/>
    <property type="match status" value="1"/>
</dbReference>
<feature type="transmembrane region" description="Helical" evidence="9">
    <location>
        <begin position="141"/>
        <end position="159"/>
    </location>
</feature>
<dbReference type="GO" id="GO:0005351">
    <property type="term" value="F:carbohydrate:proton symporter activity"/>
    <property type="evidence" value="ECO:0007669"/>
    <property type="project" value="TreeGrafter"/>
</dbReference>
<dbReference type="InParanoid" id="W2RXK4"/>
<dbReference type="GO" id="GO:0016020">
    <property type="term" value="C:membrane"/>
    <property type="evidence" value="ECO:0007669"/>
    <property type="project" value="UniProtKB-SubCell"/>
</dbReference>
<dbReference type="AlphaFoldDB" id="W2RXK4"/>
<reference evidence="11 12" key="1">
    <citation type="submission" date="2013-03" db="EMBL/GenBank/DDBJ databases">
        <title>The Genome Sequence of Phialophora europaea CBS 101466.</title>
        <authorList>
            <consortium name="The Broad Institute Genomics Platform"/>
            <person name="Cuomo C."/>
            <person name="de Hoog S."/>
            <person name="Gorbushina A."/>
            <person name="Walker B."/>
            <person name="Young S.K."/>
            <person name="Zeng Q."/>
            <person name="Gargeya S."/>
            <person name="Fitzgerald M."/>
            <person name="Haas B."/>
            <person name="Abouelleil A."/>
            <person name="Allen A.W."/>
            <person name="Alvarado L."/>
            <person name="Arachchi H.M."/>
            <person name="Berlin A.M."/>
            <person name="Chapman S.B."/>
            <person name="Gainer-Dewar J."/>
            <person name="Goldberg J."/>
            <person name="Griggs A."/>
            <person name="Gujja S."/>
            <person name="Hansen M."/>
            <person name="Howarth C."/>
            <person name="Imamovic A."/>
            <person name="Ireland A."/>
            <person name="Larimer J."/>
            <person name="McCowan C."/>
            <person name="Murphy C."/>
            <person name="Pearson M."/>
            <person name="Poon T.W."/>
            <person name="Priest M."/>
            <person name="Roberts A."/>
            <person name="Saif S."/>
            <person name="Shea T."/>
            <person name="Sisk P."/>
            <person name="Sykes S."/>
            <person name="Wortman J."/>
            <person name="Nusbaum C."/>
            <person name="Birren B."/>
        </authorList>
    </citation>
    <scope>NUCLEOTIDE SEQUENCE [LARGE SCALE GENOMIC DNA]</scope>
    <source>
        <strain evidence="11 12">CBS 101466</strain>
    </source>
</reference>
<dbReference type="OrthoDB" id="6133115at2759"/>
<accession>W2RXK4</accession>
<keyword evidence="5 9" id="KW-1133">Transmembrane helix</keyword>
<protein>
    <recommendedName>
        <fullName evidence="10">Major facilitator superfamily (MFS) profile domain-containing protein</fullName>
    </recommendedName>
</protein>
<feature type="transmembrane region" description="Helical" evidence="9">
    <location>
        <begin position="301"/>
        <end position="325"/>
    </location>
</feature>
<gene>
    <name evidence="11" type="ORF">HMPREF1541_02984</name>
</gene>
<dbReference type="NCBIfam" id="TIGR00879">
    <property type="entry name" value="SP"/>
    <property type="match status" value="1"/>
</dbReference>
<evidence type="ECO:0000259" key="10">
    <source>
        <dbReference type="PROSITE" id="PS50850"/>
    </source>
</evidence>
<keyword evidence="4 9" id="KW-0812">Transmembrane</keyword>
<dbReference type="PROSITE" id="PS00216">
    <property type="entry name" value="SUGAR_TRANSPORT_1"/>
    <property type="match status" value="1"/>
</dbReference>
<feature type="transmembrane region" description="Helical" evidence="9">
    <location>
        <begin position="397"/>
        <end position="419"/>
    </location>
</feature>
<dbReference type="eggNOG" id="KOG0254">
    <property type="taxonomic scope" value="Eukaryota"/>
</dbReference>
<dbReference type="Gene3D" id="1.20.1250.20">
    <property type="entry name" value="MFS general substrate transporter like domains"/>
    <property type="match status" value="1"/>
</dbReference>
<keyword evidence="6 9" id="KW-0472">Membrane</keyword>
<dbReference type="PRINTS" id="PR00171">
    <property type="entry name" value="SUGRTRNSPORT"/>
</dbReference>
<feature type="transmembrane region" description="Helical" evidence="9">
    <location>
        <begin position="431"/>
        <end position="449"/>
    </location>
</feature>
<feature type="transmembrane region" description="Helical" evidence="9">
    <location>
        <begin position="364"/>
        <end position="385"/>
    </location>
</feature>